<accession>A0A1S3EJS3</accession>
<evidence type="ECO:0000256" key="11">
    <source>
        <dbReference type="ARBA" id="ARBA00022968"/>
    </source>
</evidence>
<comment type="subcellular location">
    <subcellularLocation>
        <location evidence="1">Membrane</location>
        <topology evidence="1">Single-pass type II membrane protein</topology>
    </subcellularLocation>
</comment>
<comment type="similarity">
    <text evidence="2">Belongs to the ADP-ribosyl cyclase family.</text>
</comment>
<evidence type="ECO:0000256" key="23">
    <source>
        <dbReference type="SAM" id="Phobius"/>
    </source>
</evidence>
<keyword evidence="14 23" id="KW-0472">Membrane</keyword>
<evidence type="ECO:0000256" key="18">
    <source>
        <dbReference type="ARBA" id="ARBA00030272"/>
    </source>
</evidence>
<keyword evidence="9 25" id="KW-0378">Hydrolase</keyword>
<evidence type="ECO:0000256" key="2">
    <source>
        <dbReference type="ARBA" id="ARBA00005406"/>
    </source>
</evidence>
<evidence type="ECO:0000256" key="15">
    <source>
        <dbReference type="ARBA" id="ARBA00023157"/>
    </source>
</evidence>
<organism evidence="24 25">
    <name type="scientific">Dipodomys ordii</name>
    <name type="common">Ord's kangaroo rat</name>
    <dbReference type="NCBI Taxonomy" id="10020"/>
    <lineage>
        <taxon>Eukaryota</taxon>
        <taxon>Metazoa</taxon>
        <taxon>Chordata</taxon>
        <taxon>Craniata</taxon>
        <taxon>Vertebrata</taxon>
        <taxon>Euteleostomi</taxon>
        <taxon>Mammalia</taxon>
        <taxon>Eutheria</taxon>
        <taxon>Euarchontoglires</taxon>
        <taxon>Glires</taxon>
        <taxon>Rodentia</taxon>
        <taxon>Castorimorpha</taxon>
        <taxon>Heteromyidae</taxon>
        <taxon>Dipodomyinae</taxon>
        <taxon>Dipodomys</taxon>
    </lineage>
</organism>
<dbReference type="GO" id="GO:0030890">
    <property type="term" value="P:positive regulation of B cell proliferation"/>
    <property type="evidence" value="ECO:0007669"/>
    <property type="project" value="TreeGrafter"/>
</dbReference>
<keyword evidence="24" id="KW-1185">Reference proteome</keyword>
<reference evidence="25 26" key="1">
    <citation type="submission" date="2025-04" db="UniProtKB">
        <authorList>
            <consortium name="RefSeq"/>
        </authorList>
    </citation>
    <scope>IDENTIFICATION</scope>
    <source>
        <tissue evidence="25 26">Kidney</tissue>
    </source>
</reference>
<feature type="transmembrane region" description="Helical" evidence="23">
    <location>
        <begin position="20"/>
        <end position="47"/>
    </location>
</feature>
<evidence type="ECO:0000256" key="17">
    <source>
        <dbReference type="ARBA" id="ARBA00029787"/>
    </source>
</evidence>
<dbReference type="PANTHER" id="PTHR10912:SF5">
    <property type="entry name" value="ADP-RIBOSYL CYCLASE_CYCLIC ADP-RIBOSE HYDROLASE 1"/>
    <property type="match status" value="1"/>
</dbReference>
<evidence type="ECO:0000313" key="25">
    <source>
        <dbReference type="RefSeq" id="XP_012864633.1"/>
    </source>
</evidence>
<evidence type="ECO:0000256" key="10">
    <source>
        <dbReference type="ARBA" id="ARBA00022857"/>
    </source>
</evidence>
<dbReference type="GO" id="GO:0016740">
    <property type="term" value="F:transferase activity"/>
    <property type="evidence" value="ECO:0007669"/>
    <property type="project" value="UniProtKB-KW"/>
</dbReference>
<keyword evidence="13" id="KW-0520">NAD</keyword>
<evidence type="ECO:0000256" key="5">
    <source>
        <dbReference type="ARBA" id="ARBA00012600"/>
    </source>
</evidence>
<dbReference type="InterPro" id="IPR003193">
    <property type="entry name" value="ADP-ribosyl_cyclase"/>
</dbReference>
<dbReference type="Pfam" id="PF02267">
    <property type="entry name" value="Rib_hydrolayse"/>
    <property type="match status" value="1"/>
</dbReference>
<proteinExistence type="inferred from homology"/>
<evidence type="ECO:0000256" key="6">
    <source>
        <dbReference type="ARBA" id="ARBA00015644"/>
    </source>
</evidence>
<dbReference type="OrthoDB" id="10028716at2759"/>
<evidence type="ECO:0000256" key="14">
    <source>
        <dbReference type="ARBA" id="ARBA00023136"/>
    </source>
</evidence>
<dbReference type="RefSeq" id="XP_012864634.1">
    <property type="nucleotide sequence ID" value="XM_013009180.1"/>
</dbReference>
<evidence type="ECO:0000256" key="8">
    <source>
        <dbReference type="ARBA" id="ARBA00022692"/>
    </source>
</evidence>
<evidence type="ECO:0000313" key="26">
    <source>
        <dbReference type="RefSeq" id="XP_012864634.1"/>
    </source>
</evidence>
<evidence type="ECO:0000256" key="21">
    <source>
        <dbReference type="ARBA" id="ARBA00031840"/>
    </source>
</evidence>
<evidence type="ECO:0000256" key="4">
    <source>
        <dbReference type="ARBA" id="ARBA00011982"/>
    </source>
</evidence>
<keyword evidence="8 23" id="KW-0812">Transmembrane</keyword>
<dbReference type="GO" id="GO:0005886">
    <property type="term" value="C:plasma membrane"/>
    <property type="evidence" value="ECO:0007669"/>
    <property type="project" value="TreeGrafter"/>
</dbReference>
<sequence length="305" mass="34511">MDGGEFSPESSRDRPSCCGLSRKILVCLGVGVLALILLGLGLALFAVHRWRLFSKPLQWNATRTTPHFSEIFLGRCYLYTQVLHPELGSTDCVRIMKTFKSAFISKHPCNITEEDYQPLIELDTQTLPCDKFVFWSKSGDLAHQYTRIQQEMFTLEDTFLGYLADGLSWCGDPNTYEMNEHSCPNWRDCPNNPKSVFWKVMSRKFAEAACGVVQVMLNGSIISPFDKSSTFGGVEMPRFNPKKVRKLQAWVMHDIGGLSSDSCSNPSINELKKIADQKQIPFVCHNDYRPIKLIQCVKAPEHPCS</sequence>
<dbReference type="KEGG" id="dord:105980338"/>
<dbReference type="CDD" id="cd04759">
    <property type="entry name" value="Rib_hydrolase"/>
    <property type="match status" value="1"/>
</dbReference>
<evidence type="ECO:0000256" key="22">
    <source>
        <dbReference type="ARBA" id="ARBA00049238"/>
    </source>
</evidence>
<keyword evidence="12 23" id="KW-1133">Transmembrane helix</keyword>
<evidence type="ECO:0000256" key="20">
    <source>
        <dbReference type="ARBA" id="ARBA00031355"/>
    </source>
</evidence>
<dbReference type="GeneID" id="105980338"/>
<gene>
    <name evidence="25 26" type="primary">Cd38</name>
</gene>
<evidence type="ECO:0000256" key="19">
    <source>
        <dbReference type="ARBA" id="ARBA00030418"/>
    </source>
</evidence>
<keyword evidence="15" id="KW-1015">Disulfide bond</keyword>
<dbReference type="SUPFAM" id="SSF52309">
    <property type="entry name" value="N-(deoxy)ribosyltransferase-like"/>
    <property type="match status" value="1"/>
</dbReference>
<dbReference type="CTD" id="952"/>
<name>A0A1S3EJS3_DIPOR</name>
<protein>
    <recommendedName>
        <fullName evidence="6">ADP-ribosyl cyclase/cyclic ADP-ribose hydrolase 1</fullName>
        <ecNumber evidence="5">2.4.99.20</ecNumber>
        <ecNumber evidence="4">3.2.2.6</ecNumber>
    </recommendedName>
    <alternativeName>
        <fullName evidence="21">2'-phospho-ADP-ribosyl cyclase</fullName>
    </alternativeName>
    <alternativeName>
        <fullName evidence="19">2'-phospho-ADP-ribosyl cyclase/2'-phospho-cyclic-ADP-ribose transferase</fullName>
    </alternativeName>
    <alternativeName>
        <fullName evidence="17">2'-phospho-cyclic-ADP-ribose transferase</fullName>
    </alternativeName>
    <alternativeName>
        <fullName evidence="20">ADP-ribosyl cyclase 1</fullName>
    </alternativeName>
    <alternativeName>
        <fullName evidence="18">Cyclic ADP-ribose hydrolase 1</fullName>
    </alternativeName>
</protein>
<dbReference type="PANTHER" id="PTHR10912">
    <property type="entry name" value="ADP-RIBOSYL CYCLASE"/>
    <property type="match status" value="1"/>
</dbReference>
<dbReference type="Gene3D" id="3.40.50.720">
    <property type="entry name" value="NAD(P)-binding Rossmann-like Domain"/>
    <property type="match status" value="1"/>
</dbReference>
<comment type="subunit">
    <text evidence="3">Homodimer.</text>
</comment>
<dbReference type="RefSeq" id="XP_012864633.1">
    <property type="nucleotide sequence ID" value="XM_013009179.1"/>
</dbReference>
<keyword evidence="10" id="KW-0521">NADP</keyword>
<evidence type="ECO:0000256" key="13">
    <source>
        <dbReference type="ARBA" id="ARBA00023027"/>
    </source>
</evidence>
<evidence type="ECO:0000313" key="24">
    <source>
        <dbReference type="Proteomes" id="UP000081671"/>
    </source>
</evidence>
<dbReference type="EC" id="3.2.2.6" evidence="4"/>
<keyword evidence="16" id="KW-0325">Glycoprotein</keyword>
<keyword evidence="7" id="KW-0808">Transferase</keyword>
<evidence type="ECO:0000256" key="16">
    <source>
        <dbReference type="ARBA" id="ARBA00023180"/>
    </source>
</evidence>
<dbReference type="AlphaFoldDB" id="A0A1S3EJS3"/>
<dbReference type="Gene3D" id="1.20.82.10">
    <property type="entry name" value="ADP Ribosyl Cyclase, Chain A, domain 1"/>
    <property type="match status" value="1"/>
</dbReference>
<evidence type="ECO:0000256" key="9">
    <source>
        <dbReference type="ARBA" id="ARBA00022801"/>
    </source>
</evidence>
<dbReference type="Proteomes" id="UP000081671">
    <property type="component" value="Unplaced"/>
</dbReference>
<evidence type="ECO:0000256" key="3">
    <source>
        <dbReference type="ARBA" id="ARBA00011738"/>
    </source>
</evidence>
<evidence type="ECO:0000256" key="1">
    <source>
        <dbReference type="ARBA" id="ARBA00004606"/>
    </source>
</evidence>
<comment type="catalytic activity">
    <reaction evidence="22">
        <text>NAD(+) + H2O = ADP-D-ribose + nicotinamide + H(+)</text>
        <dbReference type="Rhea" id="RHEA:16301"/>
        <dbReference type="ChEBI" id="CHEBI:15377"/>
        <dbReference type="ChEBI" id="CHEBI:15378"/>
        <dbReference type="ChEBI" id="CHEBI:17154"/>
        <dbReference type="ChEBI" id="CHEBI:57540"/>
        <dbReference type="ChEBI" id="CHEBI:57967"/>
        <dbReference type="EC" id="3.2.2.6"/>
    </reaction>
</comment>
<dbReference type="GO" id="GO:0061809">
    <property type="term" value="F:NAD+ nucleosidase activity, cyclic ADP-ribose generating"/>
    <property type="evidence" value="ECO:0007669"/>
    <property type="project" value="UniProtKB-EC"/>
</dbReference>
<dbReference type="GO" id="GO:0016849">
    <property type="term" value="F:phosphorus-oxygen lyase activity"/>
    <property type="evidence" value="ECO:0007669"/>
    <property type="project" value="TreeGrafter"/>
</dbReference>
<dbReference type="EC" id="2.4.99.20" evidence="5"/>
<dbReference type="STRING" id="10020.ENSDORP00000017173"/>
<evidence type="ECO:0000256" key="12">
    <source>
        <dbReference type="ARBA" id="ARBA00022989"/>
    </source>
</evidence>
<evidence type="ECO:0000256" key="7">
    <source>
        <dbReference type="ARBA" id="ARBA00022679"/>
    </source>
</evidence>
<keyword evidence="11" id="KW-0735">Signal-anchor</keyword>